<gene>
    <name evidence="1" type="ORF">BRADI_1g43883v3</name>
</gene>
<protein>
    <submittedName>
        <fullName evidence="1 2">Uncharacterized protein</fullName>
    </submittedName>
</protein>
<sequence length="106" mass="11566">MPRRTGVQVINHRARQVPMPRRTGSWRPQGEQVQGHQGYVAVLTAATPTTTRARASLQVYHMLAPARCGTPSSPQPVDVRLNTIMRDGADVGDVYIVPVSRGALPQ</sequence>
<name>A0A2K2DP82_BRADI</name>
<dbReference type="AlphaFoldDB" id="A0A2K2DP82"/>
<accession>A0A2K2DP82</accession>
<evidence type="ECO:0000313" key="1">
    <source>
        <dbReference type="EMBL" id="PNT76079.1"/>
    </source>
</evidence>
<reference evidence="2" key="3">
    <citation type="submission" date="2018-08" db="UniProtKB">
        <authorList>
            <consortium name="EnsemblPlants"/>
        </authorList>
    </citation>
    <scope>IDENTIFICATION</scope>
    <source>
        <strain evidence="2">cv. Bd21</strain>
    </source>
</reference>
<reference evidence="1 2" key="1">
    <citation type="journal article" date="2010" name="Nature">
        <title>Genome sequencing and analysis of the model grass Brachypodium distachyon.</title>
        <authorList>
            <consortium name="International Brachypodium Initiative"/>
        </authorList>
    </citation>
    <scope>NUCLEOTIDE SEQUENCE [LARGE SCALE GENOMIC DNA]</scope>
    <source>
        <strain evidence="1 2">Bd21</strain>
    </source>
</reference>
<dbReference type="Gramene" id="PNT76079">
    <property type="protein sequence ID" value="PNT76079"/>
    <property type="gene ID" value="BRADI_1g43883v3"/>
</dbReference>
<organism evidence="1">
    <name type="scientific">Brachypodium distachyon</name>
    <name type="common">Purple false brome</name>
    <name type="synonym">Trachynia distachya</name>
    <dbReference type="NCBI Taxonomy" id="15368"/>
    <lineage>
        <taxon>Eukaryota</taxon>
        <taxon>Viridiplantae</taxon>
        <taxon>Streptophyta</taxon>
        <taxon>Embryophyta</taxon>
        <taxon>Tracheophyta</taxon>
        <taxon>Spermatophyta</taxon>
        <taxon>Magnoliopsida</taxon>
        <taxon>Liliopsida</taxon>
        <taxon>Poales</taxon>
        <taxon>Poaceae</taxon>
        <taxon>BOP clade</taxon>
        <taxon>Pooideae</taxon>
        <taxon>Stipodae</taxon>
        <taxon>Brachypodieae</taxon>
        <taxon>Brachypodium</taxon>
    </lineage>
</organism>
<evidence type="ECO:0000313" key="3">
    <source>
        <dbReference type="Proteomes" id="UP000008810"/>
    </source>
</evidence>
<keyword evidence="3" id="KW-1185">Reference proteome</keyword>
<dbReference type="EnsemblPlants" id="PNT76079">
    <property type="protein sequence ID" value="PNT76079"/>
    <property type="gene ID" value="BRADI_1g43883v3"/>
</dbReference>
<dbReference type="InParanoid" id="A0A2K2DP82"/>
<dbReference type="Proteomes" id="UP000008810">
    <property type="component" value="Chromosome 1"/>
</dbReference>
<evidence type="ECO:0000313" key="2">
    <source>
        <dbReference type="EnsemblPlants" id="PNT76079"/>
    </source>
</evidence>
<proteinExistence type="predicted"/>
<reference evidence="1" key="2">
    <citation type="submission" date="2017-06" db="EMBL/GenBank/DDBJ databases">
        <title>WGS assembly of Brachypodium distachyon.</title>
        <authorList>
            <consortium name="The International Brachypodium Initiative"/>
            <person name="Lucas S."/>
            <person name="Harmon-Smith M."/>
            <person name="Lail K."/>
            <person name="Tice H."/>
            <person name="Grimwood J."/>
            <person name="Bruce D."/>
            <person name="Barry K."/>
            <person name="Shu S."/>
            <person name="Lindquist E."/>
            <person name="Wang M."/>
            <person name="Pitluck S."/>
            <person name="Vogel J.P."/>
            <person name="Garvin D.F."/>
            <person name="Mockler T.C."/>
            <person name="Schmutz J."/>
            <person name="Rokhsar D."/>
            <person name="Bevan M.W."/>
        </authorList>
    </citation>
    <scope>NUCLEOTIDE SEQUENCE</scope>
    <source>
        <strain evidence="1">Bd21</strain>
    </source>
</reference>
<dbReference type="EMBL" id="CM000880">
    <property type="protein sequence ID" value="PNT76079.1"/>
    <property type="molecule type" value="Genomic_DNA"/>
</dbReference>